<dbReference type="InterPro" id="IPR027417">
    <property type="entry name" value="P-loop_NTPase"/>
</dbReference>
<organism evidence="20 21">
    <name type="scientific">Uliginosibacterium paludis</name>
    <dbReference type="NCBI Taxonomy" id="1615952"/>
    <lineage>
        <taxon>Bacteria</taxon>
        <taxon>Pseudomonadati</taxon>
        <taxon>Pseudomonadota</taxon>
        <taxon>Betaproteobacteria</taxon>
        <taxon>Rhodocyclales</taxon>
        <taxon>Zoogloeaceae</taxon>
        <taxon>Uliginosibacterium</taxon>
    </lineage>
</organism>
<evidence type="ECO:0000256" key="9">
    <source>
        <dbReference type="ARBA" id="ARBA00022741"/>
    </source>
</evidence>
<feature type="transmembrane region" description="Helical" evidence="17">
    <location>
        <begin position="36"/>
        <end position="54"/>
    </location>
</feature>
<dbReference type="GO" id="GO:0004715">
    <property type="term" value="F:non-membrane spanning protein tyrosine kinase activity"/>
    <property type="evidence" value="ECO:0007669"/>
    <property type="project" value="UniProtKB-EC"/>
</dbReference>
<evidence type="ECO:0000256" key="16">
    <source>
        <dbReference type="SAM" id="Coils"/>
    </source>
</evidence>
<evidence type="ECO:0000259" key="19">
    <source>
        <dbReference type="Pfam" id="PF13614"/>
    </source>
</evidence>
<dbReference type="Pfam" id="PF02706">
    <property type="entry name" value="Wzz"/>
    <property type="match status" value="1"/>
</dbReference>
<dbReference type="InterPro" id="IPR050445">
    <property type="entry name" value="Bact_polysacc_biosynth/exp"/>
</dbReference>
<evidence type="ECO:0000256" key="3">
    <source>
        <dbReference type="ARBA" id="ARBA00008883"/>
    </source>
</evidence>
<feature type="transmembrane region" description="Helical" evidence="17">
    <location>
        <begin position="443"/>
        <end position="463"/>
    </location>
</feature>
<protein>
    <recommendedName>
        <fullName evidence="4">non-specific protein-tyrosine kinase</fullName>
        <ecNumber evidence="4">2.7.10.2</ecNumber>
    </recommendedName>
</protein>
<evidence type="ECO:0000256" key="13">
    <source>
        <dbReference type="ARBA" id="ARBA00023136"/>
    </source>
</evidence>
<reference evidence="20 21" key="1">
    <citation type="submission" date="2024-07" db="EMBL/GenBank/DDBJ databases">
        <title>Uliginosibacterium paludis KCTC:42655.</title>
        <authorList>
            <person name="Kim M.K."/>
        </authorList>
    </citation>
    <scope>NUCLEOTIDE SEQUENCE [LARGE SCALE GENOMIC DNA]</scope>
    <source>
        <strain evidence="20 21">KCTC 42655</strain>
    </source>
</reference>
<keyword evidence="5" id="KW-1003">Cell membrane</keyword>
<name>A0ABV2CNL7_9RHOO</name>
<keyword evidence="11" id="KW-0067">ATP-binding</keyword>
<dbReference type="EC" id="2.7.10.2" evidence="4"/>
<keyword evidence="12 17" id="KW-1133">Transmembrane helix</keyword>
<dbReference type="PANTHER" id="PTHR32309:SF13">
    <property type="entry name" value="FERRIC ENTEROBACTIN TRANSPORT PROTEIN FEPE"/>
    <property type="match status" value="1"/>
</dbReference>
<keyword evidence="10" id="KW-0418">Kinase</keyword>
<evidence type="ECO:0000259" key="18">
    <source>
        <dbReference type="Pfam" id="PF02706"/>
    </source>
</evidence>
<feature type="coiled-coil region" evidence="16">
    <location>
        <begin position="302"/>
        <end position="386"/>
    </location>
</feature>
<evidence type="ECO:0000256" key="4">
    <source>
        <dbReference type="ARBA" id="ARBA00011903"/>
    </source>
</evidence>
<gene>
    <name evidence="20" type="ORF">ABVT11_06700</name>
</gene>
<evidence type="ECO:0000313" key="21">
    <source>
        <dbReference type="Proteomes" id="UP001548590"/>
    </source>
</evidence>
<evidence type="ECO:0000256" key="14">
    <source>
        <dbReference type="ARBA" id="ARBA00023137"/>
    </source>
</evidence>
<keyword evidence="8 17" id="KW-0812">Transmembrane</keyword>
<keyword evidence="9" id="KW-0547">Nucleotide-binding</keyword>
<dbReference type="Pfam" id="PF13614">
    <property type="entry name" value="AAA_31"/>
    <property type="match status" value="1"/>
</dbReference>
<sequence>MSRLEARYLRFERSAPGATGLSELAGYARSIARKRWLVLGCGCFCAALAIFLALQATPRFESTAMLLVDDEGGRILSIDDTTSEGAGGRAHYMTQLEYLQSYKLGLQVISSLALWEEPGFDPRREPPSPLDRLLALAGRPRPQPDWTPELLAEACWGRFAKSLRILPVPESRLILVSFSATEPAFAARVSNAVVNAYLEALQATRLMLNDHASARLSAEENRLLAQLDESQQSLQSFRNAKGMARLNGSDQTLVALQIAQLTGRLAQAHTRRVTAESAWEQARNTAPADYAHLPGVQAGAGVGEAASQLDAARVRLAELSQRYGPEHPRMLEARAEEDTARAHLNQLSQQAVAALERDALAASAAETALRTELAIARSRVQDLNRNEAALDTLSLNAAGDRQLYDITRNRRNELSALRDIKADPVRLIQPARPEFTPHRPSPLLLGLGGLVGGMLLCALAVLIRERFWLVFHDAQELEQRSGLPVLAELSSDEDFDPAALARTTLNRPASGFSEAVRTLRSAVLLSDIDLPCRRILVTSSLPGEGKTTLAANLAYSLAATGRCLLIDADMRRAGLSGRLGLSREQAGLSDLLARPERVDCIHRREAGLDLIPSGSLSEQPLELLSSTAFADLLAGLAPRYDSIVIDSPPLLPVSDAQLIAALCDRTLLVVRARLTPWSVLRRSLALLSRSRARPLGIAFNDSRRPEVQHAAEPIELSDALMN</sequence>
<evidence type="ECO:0000256" key="17">
    <source>
        <dbReference type="SAM" id="Phobius"/>
    </source>
</evidence>
<evidence type="ECO:0000256" key="11">
    <source>
        <dbReference type="ARBA" id="ARBA00022840"/>
    </source>
</evidence>
<keyword evidence="13 17" id="KW-0472">Membrane</keyword>
<evidence type="ECO:0000256" key="5">
    <source>
        <dbReference type="ARBA" id="ARBA00022475"/>
    </source>
</evidence>
<keyword evidence="16" id="KW-0175">Coiled coil</keyword>
<keyword evidence="6" id="KW-0997">Cell inner membrane</keyword>
<comment type="subcellular location">
    <subcellularLocation>
        <location evidence="1">Cell inner membrane</location>
        <topology evidence="1">Multi-pass membrane protein</topology>
    </subcellularLocation>
</comment>
<evidence type="ECO:0000256" key="2">
    <source>
        <dbReference type="ARBA" id="ARBA00007316"/>
    </source>
</evidence>
<dbReference type="RefSeq" id="WP_345925349.1">
    <property type="nucleotide sequence ID" value="NZ_JBDIVF010000002.1"/>
</dbReference>
<dbReference type="NCBIfam" id="TIGR01007">
    <property type="entry name" value="eps_fam"/>
    <property type="match status" value="1"/>
</dbReference>
<dbReference type="EMBL" id="JBEWLZ010000003">
    <property type="protein sequence ID" value="MET1489511.1"/>
    <property type="molecule type" value="Genomic_DNA"/>
</dbReference>
<evidence type="ECO:0000256" key="8">
    <source>
        <dbReference type="ARBA" id="ARBA00022692"/>
    </source>
</evidence>
<comment type="catalytic activity">
    <reaction evidence="15">
        <text>L-tyrosyl-[protein] + ATP = O-phospho-L-tyrosyl-[protein] + ADP + H(+)</text>
        <dbReference type="Rhea" id="RHEA:10596"/>
        <dbReference type="Rhea" id="RHEA-COMP:10136"/>
        <dbReference type="Rhea" id="RHEA-COMP:20101"/>
        <dbReference type="ChEBI" id="CHEBI:15378"/>
        <dbReference type="ChEBI" id="CHEBI:30616"/>
        <dbReference type="ChEBI" id="CHEBI:46858"/>
        <dbReference type="ChEBI" id="CHEBI:61978"/>
        <dbReference type="ChEBI" id="CHEBI:456216"/>
        <dbReference type="EC" id="2.7.10.2"/>
    </reaction>
</comment>
<evidence type="ECO:0000256" key="15">
    <source>
        <dbReference type="ARBA" id="ARBA00051245"/>
    </source>
</evidence>
<comment type="similarity">
    <text evidence="3">Belongs to the etk/wzc family.</text>
</comment>
<dbReference type="InterPro" id="IPR003856">
    <property type="entry name" value="LPS_length_determ_N"/>
</dbReference>
<feature type="domain" description="AAA" evidence="19">
    <location>
        <begin position="540"/>
        <end position="656"/>
    </location>
</feature>
<dbReference type="PANTHER" id="PTHR32309">
    <property type="entry name" value="TYROSINE-PROTEIN KINASE"/>
    <property type="match status" value="1"/>
</dbReference>
<comment type="similarity">
    <text evidence="2">Belongs to the CpsD/CapB family.</text>
</comment>
<evidence type="ECO:0000256" key="7">
    <source>
        <dbReference type="ARBA" id="ARBA00022679"/>
    </source>
</evidence>
<dbReference type="InterPro" id="IPR025669">
    <property type="entry name" value="AAA_dom"/>
</dbReference>
<evidence type="ECO:0000256" key="10">
    <source>
        <dbReference type="ARBA" id="ARBA00022777"/>
    </source>
</evidence>
<evidence type="ECO:0000313" key="20">
    <source>
        <dbReference type="EMBL" id="MET1489511.1"/>
    </source>
</evidence>
<evidence type="ECO:0000256" key="6">
    <source>
        <dbReference type="ARBA" id="ARBA00022519"/>
    </source>
</evidence>
<dbReference type="SUPFAM" id="SSF52540">
    <property type="entry name" value="P-loop containing nucleoside triphosphate hydrolases"/>
    <property type="match status" value="1"/>
</dbReference>
<dbReference type="Proteomes" id="UP001548590">
    <property type="component" value="Unassembled WGS sequence"/>
</dbReference>
<dbReference type="InterPro" id="IPR005702">
    <property type="entry name" value="Wzc-like_C"/>
</dbReference>
<evidence type="ECO:0000256" key="1">
    <source>
        <dbReference type="ARBA" id="ARBA00004429"/>
    </source>
</evidence>
<accession>A0ABV2CNL7</accession>
<keyword evidence="21" id="KW-1185">Reference proteome</keyword>
<dbReference type="CDD" id="cd05387">
    <property type="entry name" value="BY-kinase"/>
    <property type="match status" value="1"/>
</dbReference>
<evidence type="ECO:0000256" key="12">
    <source>
        <dbReference type="ARBA" id="ARBA00022989"/>
    </source>
</evidence>
<keyword evidence="7 20" id="KW-0808">Transferase</keyword>
<proteinExistence type="inferred from homology"/>
<dbReference type="Gene3D" id="3.40.50.300">
    <property type="entry name" value="P-loop containing nucleotide triphosphate hydrolases"/>
    <property type="match status" value="1"/>
</dbReference>
<feature type="domain" description="Polysaccharide chain length determinant N-terminal" evidence="18">
    <location>
        <begin position="25"/>
        <end position="111"/>
    </location>
</feature>
<comment type="caution">
    <text evidence="20">The sequence shown here is derived from an EMBL/GenBank/DDBJ whole genome shotgun (WGS) entry which is preliminary data.</text>
</comment>
<keyword evidence="14" id="KW-0829">Tyrosine-protein kinase</keyword>